<sequence length="127" mass="14196">MKKTLAILGLMLSFGAVCAYEIDANSIFRQGNSVGLKPNSRYTISCPSIIENVENGEKSNIKFFFMDNEPFKTGDRAASTLVIRTYEPSNSYFKVFTQDGNTQAIKYNVNEKYNKMGAIVGNCRIEP</sequence>
<feature type="signal peptide" evidence="1">
    <location>
        <begin position="1"/>
        <end position="19"/>
    </location>
</feature>
<name>A0A9D1FJ92_9BACT</name>
<dbReference type="Proteomes" id="UP000886865">
    <property type="component" value="Unassembled WGS sequence"/>
</dbReference>
<organism evidence="2 3">
    <name type="scientific">Candidatus Galligastranaerophilus intestinavium</name>
    <dbReference type="NCBI Taxonomy" id="2840836"/>
    <lineage>
        <taxon>Bacteria</taxon>
        <taxon>Candidatus Galligastranaerophilus</taxon>
    </lineage>
</organism>
<comment type="caution">
    <text evidence="2">The sequence shown here is derived from an EMBL/GenBank/DDBJ whole genome shotgun (WGS) entry which is preliminary data.</text>
</comment>
<dbReference type="AlphaFoldDB" id="A0A9D1FJ92"/>
<feature type="chain" id="PRO_5038439177" evidence="1">
    <location>
        <begin position="20"/>
        <end position="127"/>
    </location>
</feature>
<dbReference type="EMBL" id="DVJQ01000065">
    <property type="protein sequence ID" value="HIS74861.1"/>
    <property type="molecule type" value="Genomic_DNA"/>
</dbReference>
<keyword evidence="1" id="KW-0732">Signal</keyword>
<evidence type="ECO:0000256" key="1">
    <source>
        <dbReference type="SAM" id="SignalP"/>
    </source>
</evidence>
<gene>
    <name evidence="2" type="ORF">IAA86_07560</name>
</gene>
<reference evidence="2" key="2">
    <citation type="journal article" date="2021" name="PeerJ">
        <title>Extensive microbial diversity within the chicken gut microbiome revealed by metagenomics and culture.</title>
        <authorList>
            <person name="Gilroy R."/>
            <person name="Ravi A."/>
            <person name="Getino M."/>
            <person name="Pursley I."/>
            <person name="Horton D.L."/>
            <person name="Alikhan N.F."/>
            <person name="Baker D."/>
            <person name="Gharbi K."/>
            <person name="Hall N."/>
            <person name="Watson M."/>
            <person name="Adriaenssens E.M."/>
            <person name="Foster-Nyarko E."/>
            <person name="Jarju S."/>
            <person name="Secka A."/>
            <person name="Antonio M."/>
            <person name="Oren A."/>
            <person name="Chaudhuri R.R."/>
            <person name="La Ragione R."/>
            <person name="Hildebrand F."/>
            <person name="Pallen M.J."/>
        </authorList>
    </citation>
    <scope>NUCLEOTIDE SEQUENCE</scope>
    <source>
        <strain evidence="2">CHK152-2871</strain>
    </source>
</reference>
<reference evidence="2" key="1">
    <citation type="submission" date="2020-10" db="EMBL/GenBank/DDBJ databases">
        <authorList>
            <person name="Gilroy R."/>
        </authorList>
    </citation>
    <scope>NUCLEOTIDE SEQUENCE</scope>
    <source>
        <strain evidence="2">CHK152-2871</strain>
    </source>
</reference>
<evidence type="ECO:0000313" key="2">
    <source>
        <dbReference type="EMBL" id="HIS74861.1"/>
    </source>
</evidence>
<evidence type="ECO:0000313" key="3">
    <source>
        <dbReference type="Proteomes" id="UP000886865"/>
    </source>
</evidence>
<protein>
    <submittedName>
        <fullName evidence="2">Uncharacterized protein</fullName>
    </submittedName>
</protein>
<proteinExistence type="predicted"/>
<accession>A0A9D1FJ92</accession>